<dbReference type="InterPro" id="IPR050599">
    <property type="entry name" value="VDCC_alpha-1_subunit"/>
</dbReference>
<dbReference type="SUPFAM" id="SSF81324">
    <property type="entry name" value="Voltage-gated potassium channels"/>
    <property type="match status" value="1"/>
</dbReference>
<proteinExistence type="predicted"/>
<keyword evidence="7" id="KW-0851">Voltage-gated channel</keyword>
<keyword evidence="9" id="KW-0406">Ion transport</keyword>
<keyword evidence="10 12" id="KW-0472">Membrane</keyword>
<keyword evidence="3" id="KW-0109">Calcium transport</keyword>
<dbReference type="GO" id="GO:0005891">
    <property type="term" value="C:voltage-gated calcium channel complex"/>
    <property type="evidence" value="ECO:0007669"/>
    <property type="project" value="TreeGrafter"/>
</dbReference>
<keyword evidence="2" id="KW-0813">Transport</keyword>
<dbReference type="GO" id="GO:0008331">
    <property type="term" value="F:high voltage-gated calcium channel activity"/>
    <property type="evidence" value="ECO:0007669"/>
    <property type="project" value="TreeGrafter"/>
</dbReference>
<protein>
    <recommendedName>
        <fullName evidence="13">Ion transport domain-containing protein</fullName>
    </recommendedName>
</protein>
<dbReference type="Gene3D" id="1.20.120.350">
    <property type="entry name" value="Voltage-gated potassium channels. Chain C"/>
    <property type="match status" value="1"/>
</dbReference>
<name>A0AAD8ZLY3_9TELE</name>
<keyword evidence="4" id="KW-0107">Calcium channel</keyword>
<evidence type="ECO:0000256" key="3">
    <source>
        <dbReference type="ARBA" id="ARBA00022568"/>
    </source>
</evidence>
<feature type="transmembrane region" description="Helical" evidence="12">
    <location>
        <begin position="146"/>
        <end position="164"/>
    </location>
</feature>
<keyword evidence="5 12" id="KW-0812">Transmembrane</keyword>
<evidence type="ECO:0000313" key="14">
    <source>
        <dbReference type="EMBL" id="KAK1799895.1"/>
    </source>
</evidence>
<feature type="domain" description="Ion transport" evidence="13">
    <location>
        <begin position="114"/>
        <end position="165"/>
    </location>
</feature>
<dbReference type="Proteomes" id="UP001239994">
    <property type="component" value="Unassembled WGS sequence"/>
</dbReference>
<evidence type="ECO:0000256" key="7">
    <source>
        <dbReference type="ARBA" id="ARBA00022882"/>
    </source>
</evidence>
<feature type="transmembrane region" description="Helical" evidence="12">
    <location>
        <begin position="6"/>
        <end position="28"/>
    </location>
</feature>
<accession>A0AAD8ZLY3</accession>
<comment type="subcellular location">
    <subcellularLocation>
        <location evidence="1">Membrane</location>
        <topology evidence="1">Multi-pass membrane protein</topology>
    </subcellularLocation>
</comment>
<evidence type="ECO:0000256" key="12">
    <source>
        <dbReference type="SAM" id="Phobius"/>
    </source>
</evidence>
<gene>
    <name evidence="14" type="ORF">P4O66_006414</name>
</gene>
<dbReference type="EMBL" id="JAROKS010000011">
    <property type="protein sequence ID" value="KAK1799895.1"/>
    <property type="molecule type" value="Genomic_DNA"/>
</dbReference>
<dbReference type="InterPro" id="IPR005821">
    <property type="entry name" value="Ion_trans_dom"/>
</dbReference>
<dbReference type="InterPro" id="IPR027359">
    <property type="entry name" value="Volt_channel_dom_sf"/>
</dbReference>
<organism evidence="14 15">
    <name type="scientific">Electrophorus voltai</name>
    <dbReference type="NCBI Taxonomy" id="2609070"/>
    <lineage>
        <taxon>Eukaryota</taxon>
        <taxon>Metazoa</taxon>
        <taxon>Chordata</taxon>
        <taxon>Craniata</taxon>
        <taxon>Vertebrata</taxon>
        <taxon>Euteleostomi</taxon>
        <taxon>Actinopterygii</taxon>
        <taxon>Neopterygii</taxon>
        <taxon>Teleostei</taxon>
        <taxon>Ostariophysi</taxon>
        <taxon>Gymnotiformes</taxon>
        <taxon>Gymnotoidei</taxon>
        <taxon>Gymnotidae</taxon>
        <taxon>Electrophorus</taxon>
    </lineage>
</organism>
<evidence type="ECO:0000256" key="8">
    <source>
        <dbReference type="ARBA" id="ARBA00022989"/>
    </source>
</evidence>
<dbReference type="PANTHER" id="PTHR45628">
    <property type="entry name" value="VOLTAGE-DEPENDENT CALCIUM CHANNEL TYPE A SUBUNIT ALPHA-1"/>
    <property type="match status" value="1"/>
</dbReference>
<evidence type="ECO:0000259" key="13">
    <source>
        <dbReference type="Pfam" id="PF00520"/>
    </source>
</evidence>
<keyword evidence="6" id="KW-0106">Calcium</keyword>
<evidence type="ECO:0000256" key="1">
    <source>
        <dbReference type="ARBA" id="ARBA00004141"/>
    </source>
</evidence>
<evidence type="ECO:0000313" key="15">
    <source>
        <dbReference type="Proteomes" id="UP001239994"/>
    </source>
</evidence>
<evidence type="ECO:0000256" key="4">
    <source>
        <dbReference type="ARBA" id="ARBA00022673"/>
    </source>
</evidence>
<keyword evidence="8 12" id="KW-1133">Transmembrane helix</keyword>
<evidence type="ECO:0000256" key="2">
    <source>
        <dbReference type="ARBA" id="ARBA00022448"/>
    </source>
</evidence>
<dbReference type="AlphaFoldDB" id="A0AAD8ZLY3"/>
<evidence type="ECO:0000256" key="10">
    <source>
        <dbReference type="ARBA" id="ARBA00023136"/>
    </source>
</evidence>
<feature type="non-terminal residue" evidence="14">
    <location>
        <position position="1"/>
    </location>
</feature>
<comment type="caution">
    <text evidence="14">The sequence shown here is derived from an EMBL/GenBank/DDBJ whole genome shotgun (WGS) entry which is preliminary data.</text>
</comment>
<reference evidence="14" key="1">
    <citation type="submission" date="2023-03" db="EMBL/GenBank/DDBJ databases">
        <title>Electrophorus voltai genome.</title>
        <authorList>
            <person name="Bian C."/>
        </authorList>
    </citation>
    <scope>NUCLEOTIDE SEQUENCE</scope>
    <source>
        <strain evidence="14">CB-2022</strain>
        <tissue evidence="14">Muscle</tissue>
    </source>
</reference>
<dbReference type="GO" id="GO:0098703">
    <property type="term" value="P:calcium ion import across plasma membrane"/>
    <property type="evidence" value="ECO:0007669"/>
    <property type="project" value="TreeGrafter"/>
</dbReference>
<keyword evidence="11" id="KW-0407">Ion channel</keyword>
<evidence type="ECO:0000256" key="5">
    <source>
        <dbReference type="ARBA" id="ARBA00022692"/>
    </source>
</evidence>
<sequence length="165" mass="19060">GKGQLSTYFLPWLILVFFCFMISLGLLYKAIDANGKNHDSVYNYRVEISILFIIIIIVALFMMNIFMGFVIITFREEGEAECLEYVLKAQPLILYIPKNPVQYKFWSMINSTGFEYIMFVLILLNTVTLAVQHYKQSKLFSSAMDILNMVFTGLFTVEMSLKLLA</sequence>
<feature type="transmembrane region" description="Helical" evidence="12">
    <location>
        <begin position="116"/>
        <end position="134"/>
    </location>
</feature>
<evidence type="ECO:0000256" key="9">
    <source>
        <dbReference type="ARBA" id="ARBA00023065"/>
    </source>
</evidence>
<keyword evidence="15" id="KW-1185">Reference proteome</keyword>
<evidence type="ECO:0000256" key="11">
    <source>
        <dbReference type="ARBA" id="ARBA00023303"/>
    </source>
</evidence>
<evidence type="ECO:0000256" key="6">
    <source>
        <dbReference type="ARBA" id="ARBA00022837"/>
    </source>
</evidence>
<dbReference type="PANTHER" id="PTHR45628:SF2">
    <property type="entry name" value="VOLTAGE-DEPENDENT L-TYPE CALCIUM CHANNEL SUBUNIT ALPHA-1F"/>
    <property type="match status" value="1"/>
</dbReference>
<dbReference type="Pfam" id="PF00520">
    <property type="entry name" value="Ion_trans"/>
    <property type="match status" value="1"/>
</dbReference>
<feature type="transmembrane region" description="Helical" evidence="12">
    <location>
        <begin position="48"/>
        <end position="74"/>
    </location>
</feature>